<sequence>MSPAVVKQKKSTALKGVALLSVVRWYNLLLISIAQYLAALFIMNDPSQYMNVVLDWRLHLIVLASNLTVASGFIINNYYDREKDMINRPSKTLFERLINKQQSIQLYLTFNFIASVIGLFMSLKAFAFFVVYAAGLWLYSHKFKKITLLGNVTAAVLTILPFFAVFFYYGLHRVDVILYVCFLVFVEVIRNLTKDIEALKGDVIFGYPTLPAIWGITKTTQLIYGVIGLCFMPAAMFALTNDGIIRFIPLLLASFMSIAALILSPSDTGHPKGYTRFNFAVKAVLVASILAIVLF</sequence>
<evidence type="ECO:0000256" key="1">
    <source>
        <dbReference type="ARBA" id="ARBA00004141"/>
    </source>
</evidence>
<dbReference type="RefSeq" id="WP_151691525.1">
    <property type="nucleotide sequence ID" value="NZ_BMGX01000002.1"/>
</dbReference>
<dbReference type="Gene3D" id="1.10.357.140">
    <property type="entry name" value="UbiA prenyltransferase"/>
    <property type="match status" value="1"/>
</dbReference>
<comment type="caution">
    <text evidence="7">The sequence shown here is derived from an EMBL/GenBank/DDBJ whole genome shotgun (WGS) entry which is preliminary data.</text>
</comment>
<dbReference type="CDD" id="cd13961">
    <property type="entry name" value="PT_UbiA_DGGGPS"/>
    <property type="match status" value="1"/>
</dbReference>
<accession>A0A6L3ZH57</accession>
<dbReference type="InterPro" id="IPR000537">
    <property type="entry name" value="UbiA_prenyltransferase"/>
</dbReference>
<dbReference type="GO" id="GO:0016765">
    <property type="term" value="F:transferase activity, transferring alkyl or aryl (other than methyl) groups"/>
    <property type="evidence" value="ECO:0007669"/>
    <property type="project" value="InterPro"/>
</dbReference>
<dbReference type="PANTHER" id="PTHR42723">
    <property type="entry name" value="CHLOROPHYLL SYNTHASE"/>
    <property type="match status" value="1"/>
</dbReference>
<evidence type="ECO:0008006" key="9">
    <source>
        <dbReference type="Google" id="ProtNLM"/>
    </source>
</evidence>
<name>A0A6L3ZH57_9FLAO</name>
<organism evidence="7 8">
    <name type="scientific">Phaeocystidibacter marisrubri</name>
    <dbReference type="NCBI Taxonomy" id="1577780"/>
    <lineage>
        <taxon>Bacteria</taxon>
        <taxon>Pseudomonadati</taxon>
        <taxon>Bacteroidota</taxon>
        <taxon>Flavobacteriia</taxon>
        <taxon>Flavobacteriales</taxon>
        <taxon>Phaeocystidibacteraceae</taxon>
        <taxon>Phaeocystidibacter</taxon>
    </lineage>
</organism>
<dbReference type="InterPro" id="IPR050475">
    <property type="entry name" value="Prenyltransferase_related"/>
</dbReference>
<evidence type="ECO:0000256" key="3">
    <source>
        <dbReference type="ARBA" id="ARBA00022692"/>
    </source>
</evidence>
<dbReference type="Pfam" id="PF01040">
    <property type="entry name" value="UbiA"/>
    <property type="match status" value="1"/>
</dbReference>
<evidence type="ECO:0000256" key="6">
    <source>
        <dbReference type="SAM" id="Phobius"/>
    </source>
</evidence>
<dbReference type="GO" id="GO:0016020">
    <property type="term" value="C:membrane"/>
    <property type="evidence" value="ECO:0007669"/>
    <property type="project" value="UniProtKB-SubCell"/>
</dbReference>
<dbReference type="OrthoDB" id="1142538at2"/>
<feature type="transmembrane region" description="Helical" evidence="6">
    <location>
        <begin position="106"/>
        <end position="134"/>
    </location>
</feature>
<feature type="transmembrane region" description="Helical" evidence="6">
    <location>
        <begin position="247"/>
        <end position="265"/>
    </location>
</feature>
<evidence type="ECO:0000256" key="4">
    <source>
        <dbReference type="ARBA" id="ARBA00022989"/>
    </source>
</evidence>
<dbReference type="PANTHER" id="PTHR42723:SF1">
    <property type="entry name" value="CHLOROPHYLL SYNTHASE, CHLOROPLASTIC"/>
    <property type="match status" value="1"/>
</dbReference>
<evidence type="ECO:0000256" key="5">
    <source>
        <dbReference type="ARBA" id="ARBA00023136"/>
    </source>
</evidence>
<dbReference type="InterPro" id="IPR044878">
    <property type="entry name" value="UbiA_sf"/>
</dbReference>
<keyword evidence="3 6" id="KW-0812">Transmembrane</keyword>
<feature type="transmembrane region" description="Helical" evidence="6">
    <location>
        <begin position="12"/>
        <end position="38"/>
    </location>
</feature>
<gene>
    <name evidence="7" type="ORF">F8C82_00720</name>
</gene>
<proteinExistence type="predicted"/>
<feature type="transmembrane region" description="Helical" evidence="6">
    <location>
        <begin position="222"/>
        <end position="240"/>
    </location>
</feature>
<keyword evidence="5 6" id="KW-0472">Membrane</keyword>
<feature type="transmembrane region" description="Helical" evidence="6">
    <location>
        <begin position="146"/>
        <end position="169"/>
    </location>
</feature>
<feature type="transmembrane region" description="Helical" evidence="6">
    <location>
        <begin position="58"/>
        <end position="79"/>
    </location>
</feature>
<keyword evidence="4 6" id="KW-1133">Transmembrane helix</keyword>
<evidence type="ECO:0000313" key="8">
    <source>
        <dbReference type="Proteomes" id="UP000484164"/>
    </source>
</evidence>
<reference evidence="7 8" key="1">
    <citation type="submission" date="2019-10" db="EMBL/GenBank/DDBJ databases">
        <title>Genome sequence of Phaeocystidibacter marisrubri JCM30614 (type strain).</title>
        <authorList>
            <person name="Bowman J.P."/>
        </authorList>
    </citation>
    <scope>NUCLEOTIDE SEQUENCE [LARGE SCALE GENOMIC DNA]</scope>
    <source>
        <strain evidence="7 8">JCM 30614</strain>
    </source>
</reference>
<feature type="transmembrane region" description="Helical" evidence="6">
    <location>
        <begin position="277"/>
        <end position="294"/>
    </location>
</feature>
<evidence type="ECO:0000313" key="7">
    <source>
        <dbReference type="EMBL" id="KAB2816953.1"/>
    </source>
</evidence>
<evidence type="ECO:0000256" key="2">
    <source>
        <dbReference type="ARBA" id="ARBA00022475"/>
    </source>
</evidence>
<keyword evidence="2" id="KW-1003">Cell membrane</keyword>
<dbReference type="Proteomes" id="UP000484164">
    <property type="component" value="Unassembled WGS sequence"/>
</dbReference>
<keyword evidence="8" id="KW-1185">Reference proteome</keyword>
<dbReference type="AlphaFoldDB" id="A0A6L3ZH57"/>
<protein>
    <recommendedName>
        <fullName evidence="9">Ubiquinone biosynthesis protein UbiA</fullName>
    </recommendedName>
</protein>
<dbReference type="EMBL" id="WBVQ01000001">
    <property type="protein sequence ID" value="KAB2816953.1"/>
    <property type="molecule type" value="Genomic_DNA"/>
</dbReference>
<comment type="subcellular location">
    <subcellularLocation>
        <location evidence="1">Membrane</location>
        <topology evidence="1">Multi-pass membrane protein</topology>
    </subcellularLocation>
</comment>